<protein>
    <submittedName>
        <fullName evidence="2">Uncharacterized protein</fullName>
    </submittedName>
</protein>
<evidence type="ECO:0000313" key="2">
    <source>
        <dbReference type="EMBL" id="THX16233.1"/>
    </source>
</evidence>
<accession>A0A4S9D7I1</accession>
<gene>
    <name evidence="2" type="ORF">D6D13_01631</name>
</gene>
<evidence type="ECO:0000256" key="1">
    <source>
        <dbReference type="SAM" id="Phobius"/>
    </source>
</evidence>
<dbReference type="EMBL" id="QZAS01000004">
    <property type="protein sequence ID" value="THX16233.1"/>
    <property type="molecule type" value="Genomic_DNA"/>
</dbReference>
<organism evidence="2">
    <name type="scientific">Aureobasidium pullulans</name>
    <name type="common">Black yeast</name>
    <name type="synonym">Pullularia pullulans</name>
    <dbReference type="NCBI Taxonomy" id="5580"/>
    <lineage>
        <taxon>Eukaryota</taxon>
        <taxon>Fungi</taxon>
        <taxon>Dikarya</taxon>
        <taxon>Ascomycota</taxon>
        <taxon>Pezizomycotina</taxon>
        <taxon>Dothideomycetes</taxon>
        <taxon>Dothideomycetidae</taxon>
        <taxon>Dothideales</taxon>
        <taxon>Saccotheciaceae</taxon>
        <taxon>Aureobasidium</taxon>
    </lineage>
</organism>
<keyword evidence="1" id="KW-0812">Transmembrane</keyword>
<reference evidence="2" key="1">
    <citation type="submission" date="2018-10" db="EMBL/GenBank/DDBJ databases">
        <title>Fifty Aureobasidium pullulans genomes reveal a recombining polyextremotolerant generalist.</title>
        <authorList>
            <person name="Gostincar C."/>
            <person name="Turk M."/>
            <person name="Zajc J."/>
            <person name="Gunde-Cimerman N."/>
        </authorList>
    </citation>
    <scope>NUCLEOTIDE SEQUENCE [LARGE SCALE GENOMIC DNA]</scope>
    <source>
        <strain evidence="2">EXF-10085</strain>
    </source>
</reference>
<proteinExistence type="predicted"/>
<dbReference type="OrthoDB" id="2956246at2759"/>
<dbReference type="AlphaFoldDB" id="A0A4S9D7I1"/>
<keyword evidence="1" id="KW-0472">Membrane</keyword>
<feature type="transmembrane region" description="Helical" evidence="1">
    <location>
        <begin position="112"/>
        <end position="129"/>
    </location>
</feature>
<feature type="transmembrane region" description="Helical" evidence="1">
    <location>
        <begin position="236"/>
        <end position="255"/>
    </location>
</feature>
<sequence length="340" mass="37227">MPHVTLDAAGIVALADLDIIARRTALSGTSRFADILVLCPGLHTQQSASGLNRGEFPACAAMTTGYAFRVENPATVAFLQSVARTGQLTTVNVEYAKSHCEEWTTIRLFCRTFPYAFCCILTVSTLIVFALLRDWWAVTSVSILMFARLCNVFVVKKRVERAGEWKGASEPGVKGDLLVLLSQDRWIRIQGAVDDLKAVTSGQWLAEMTPLESAVSALATMLVYLDAALTSNATQLGKILLLVLLIGSAGFLAIANEQTEALHMHGRVLQVQKERKSYDRRLSMAKELIDVSGRSDWALKLGLRAPHMKNCLRISVRRMMSEPKNPASSASSDAHAQFNS</sequence>
<name>A0A4S9D7I1_AURPU</name>
<feature type="transmembrane region" description="Helical" evidence="1">
    <location>
        <begin position="135"/>
        <end position="155"/>
    </location>
</feature>
<comment type="caution">
    <text evidence="2">The sequence shown here is derived from an EMBL/GenBank/DDBJ whole genome shotgun (WGS) entry which is preliminary data.</text>
</comment>
<keyword evidence="1" id="KW-1133">Transmembrane helix</keyword>